<sequence length="453" mass="47384">MTRPDAHYRRGPSAHSPASRFLALAADSAGPSSSSAAAPPAAAGGESYTFPPLFLDPDRAAAHENEFGNPEEHSALWALPALHYENIAVPEGLIPPAIDSDADVLPSEQHPSYPYGNPFAGLSSQVNTPFASRPILDPKLHLNLELAHAAESRARIRSEDPALDEAFANLANTGMQGAGIAPSAGSADGGGPSAQDHVLAHHLQLRAATAHGPTTPQWPFKRFGPGRMLSATPSGGSGALLRAERERIQMPVREVWADLALEALLPRGKVLPFQHTVVSGSGQRHLAPNANRAEADPLHVGLQAPDRVGVPPAVPGVPPGTRPPDHSGARPASTLREEYFDSSGTSSGSPVPSGSVEERLARAMALTGVGDYVDGQSSSAAAAHRHHQRQAQSSTPDPGAGPSQSSTATRQAAARMRSVVSRTHRQQHQHLRSAESGGDGSGPWPFVLPQPLR</sequence>
<evidence type="ECO:0000313" key="3">
    <source>
        <dbReference type="Proteomes" id="UP001176521"/>
    </source>
</evidence>
<dbReference type="Proteomes" id="UP001176521">
    <property type="component" value="Unassembled WGS sequence"/>
</dbReference>
<name>A0AAN6JQA2_9BASI</name>
<protein>
    <submittedName>
        <fullName evidence="2">Uncharacterized protein</fullName>
    </submittedName>
</protein>
<feature type="compositionally biased region" description="Basic residues" evidence="1">
    <location>
        <begin position="422"/>
        <end position="431"/>
    </location>
</feature>
<feature type="region of interest" description="Disordered" evidence="1">
    <location>
        <begin position="1"/>
        <end position="45"/>
    </location>
</feature>
<dbReference type="EMBL" id="JAPDMQ010000263">
    <property type="protein sequence ID" value="KAK0528767.1"/>
    <property type="molecule type" value="Genomic_DNA"/>
</dbReference>
<feature type="compositionally biased region" description="Low complexity" evidence="1">
    <location>
        <begin position="23"/>
        <end position="45"/>
    </location>
</feature>
<keyword evidence="3" id="KW-1185">Reference proteome</keyword>
<accession>A0AAN6JQA2</accession>
<reference evidence="2" key="1">
    <citation type="journal article" date="2023" name="PhytoFront">
        <title>Draft Genome Resources of Seven Strains of Tilletia horrida, Causal Agent of Kernel Smut of Rice.</title>
        <authorList>
            <person name="Khanal S."/>
            <person name="Antony Babu S."/>
            <person name="Zhou X.G."/>
        </authorList>
    </citation>
    <scope>NUCLEOTIDE SEQUENCE</scope>
    <source>
        <strain evidence="2">TX3</strain>
    </source>
</reference>
<evidence type="ECO:0000256" key="1">
    <source>
        <dbReference type="SAM" id="MobiDB-lite"/>
    </source>
</evidence>
<feature type="compositionally biased region" description="Pro residues" evidence="1">
    <location>
        <begin position="312"/>
        <end position="322"/>
    </location>
</feature>
<gene>
    <name evidence="2" type="ORF">OC842_004447</name>
</gene>
<comment type="caution">
    <text evidence="2">The sequence shown here is derived from an EMBL/GenBank/DDBJ whole genome shotgun (WGS) entry which is preliminary data.</text>
</comment>
<dbReference type="AlphaFoldDB" id="A0AAN6JQA2"/>
<feature type="compositionally biased region" description="Low complexity" evidence="1">
    <location>
        <begin position="403"/>
        <end position="418"/>
    </location>
</feature>
<feature type="region of interest" description="Disordered" evidence="1">
    <location>
        <begin position="375"/>
        <end position="453"/>
    </location>
</feature>
<proteinExistence type="predicted"/>
<organism evidence="2 3">
    <name type="scientific">Tilletia horrida</name>
    <dbReference type="NCBI Taxonomy" id="155126"/>
    <lineage>
        <taxon>Eukaryota</taxon>
        <taxon>Fungi</taxon>
        <taxon>Dikarya</taxon>
        <taxon>Basidiomycota</taxon>
        <taxon>Ustilaginomycotina</taxon>
        <taxon>Exobasidiomycetes</taxon>
        <taxon>Tilletiales</taxon>
        <taxon>Tilletiaceae</taxon>
        <taxon>Tilletia</taxon>
    </lineage>
</organism>
<feature type="region of interest" description="Disordered" evidence="1">
    <location>
        <begin position="306"/>
        <end position="331"/>
    </location>
</feature>
<evidence type="ECO:0000313" key="2">
    <source>
        <dbReference type="EMBL" id="KAK0528767.1"/>
    </source>
</evidence>